<name>A0A645HZB9_9ZZZZ</name>
<gene>
    <name evidence="1" type="ORF">SDC9_191497</name>
</gene>
<protein>
    <submittedName>
        <fullName evidence="1">Uncharacterized protein</fullName>
    </submittedName>
</protein>
<sequence length="126" mass="13309">MVEDAEAAPADGVEHQDAELLHFPVGDAGQRADGVRYRGFADFGAGVDQADAEGRVVLEAGGRHVQVALLEDLQGLHAAGKEHGVERKQRNFQRLDAAAAGGADEVEPAHQRSSPQRCISVCGTEI</sequence>
<proteinExistence type="predicted"/>
<accession>A0A645HZB9</accession>
<dbReference type="EMBL" id="VSSQ01102683">
    <property type="protein sequence ID" value="MPN43936.1"/>
    <property type="molecule type" value="Genomic_DNA"/>
</dbReference>
<evidence type="ECO:0000313" key="1">
    <source>
        <dbReference type="EMBL" id="MPN43936.1"/>
    </source>
</evidence>
<reference evidence="1" key="1">
    <citation type="submission" date="2019-08" db="EMBL/GenBank/DDBJ databases">
        <authorList>
            <person name="Kucharzyk K."/>
            <person name="Murdoch R.W."/>
            <person name="Higgins S."/>
            <person name="Loffler F."/>
        </authorList>
    </citation>
    <scope>NUCLEOTIDE SEQUENCE</scope>
</reference>
<comment type="caution">
    <text evidence="1">The sequence shown here is derived from an EMBL/GenBank/DDBJ whole genome shotgun (WGS) entry which is preliminary data.</text>
</comment>
<organism evidence="1">
    <name type="scientific">bioreactor metagenome</name>
    <dbReference type="NCBI Taxonomy" id="1076179"/>
    <lineage>
        <taxon>unclassified sequences</taxon>
        <taxon>metagenomes</taxon>
        <taxon>ecological metagenomes</taxon>
    </lineage>
</organism>
<dbReference type="AlphaFoldDB" id="A0A645HZB9"/>